<evidence type="ECO:0000256" key="1">
    <source>
        <dbReference type="SAM" id="MobiDB-lite"/>
    </source>
</evidence>
<feature type="compositionally biased region" description="Polar residues" evidence="1">
    <location>
        <begin position="30"/>
        <end position="44"/>
    </location>
</feature>
<gene>
    <name evidence="3" type="ORF">ONB1V03_LOCUS21855</name>
</gene>
<name>A0A7R9MSD8_9ACAR</name>
<feature type="compositionally biased region" description="Basic and acidic residues" evidence="1">
    <location>
        <begin position="45"/>
        <end position="60"/>
    </location>
</feature>
<dbReference type="EMBL" id="CAJPVJ010044911">
    <property type="protein sequence ID" value="CAG2182434.1"/>
    <property type="molecule type" value="Genomic_DNA"/>
</dbReference>
<evidence type="ECO:0000313" key="3">
    <source>
        <dbReference type="EMBL" id="CAD7665297.1"/>
    </source>
</evidence>
<feature type="region of interest" description="Disordered" evidence="1">
    <location>
        <begin position="1"/>
        <end position="60"/>
    </location>
</feature>
<dbReference type="Proteomes" id="UP000728032">
    <property type="component" value="Unassembled WGS sequence"/>
</dbReference>
<accession>A0A7R9MSD8</accession>
<proteinExistence type="predicted"/>
<sequence>MNRVENRKVFAIQAKKKRSKAPKGKHKKSGNTQQTAANQSNHHNSSADDLKTTPTDERKR</sequence>
<dbReference type="AlphaFoldDB" id="A0A7R9MSD8"/>
<dbReference type="InterPro" id="IPR001346">
    <property type="entry name" value="Interferon_reg_fact_DNA-bd_dom"/>
</dbReference>
<feature type="domain" description="IRF tryptophan pentad repeat" evidence="2">
    <location>
        <begin position="1"/>
        <end position="60"/>
    </location>
</feature>
<dbReference type="PROSITE" id="PS51507">
    <property type="entry name" value="IRF_2"/>
    <property type="match status" value="1"/>
</dbReference>
<dbReference type="GO" id="GO:0000976">
    <property type="term" value="F:transcription cis-regulatory region binding"/>
    <property type="evidence" value="ECO:0007669"/>
    <property type="project" value="InterPro"/>
</dbReference>
<feature type="compositionally biased region" description="Basic residues" evidence="1">
    <location>
        <begin position="14"/>
        <end position="29"/>
    </location>
</feature>
<evidence type="ECO:0000259" key="2">
    <source>
        <dbReference type="PROSITE" id="PS51507"/>
    </source>
</evidence>
<protein>
    <recommendedName>
        <fullName evidence="2">IRF tryptophan pentad repeat domain-containing protein</fullName>
    </recommendedName>
</protein>
<reference evidence="3" key="1">
    <citation type="submission" date="2020-11" db="EMBL/GenBank/DDBJ databases">
        <authorList>
            <person name="Tran Van P."/>
        </authorList>
    </citation>
    <scope>NUCLEOTIDE SEQUENCE</scope>
</reference>
<keyword evidence="4" id="KW-1185">Reference proteome</keyword>
<organism evidence="3">
    <name type="scientific">Oppiella nova</name>
    <dbReference type="NCBI Taxonomy" id="334625"/>
    <lineage>
        <taxon>Eukaryota</taxon>
        <taxon>Metazoa</taxon>
        <taxon>Ecdysozoa</taxon>
        <taxon>Arthropoda</taxon>
        <taxon>Chelicerata</taxon>
        <taxon>Arachnida</taxon>
        <taxon>Acari</taxon>
        <taxon>Acariformes</taxon>
        <taxon>Sarcoptiformes</taxon>
        <taxon>Oribatida</taxon>
        <taxon>Brachypylina</taxon>
        <taxon>Oppioidea</taxon>
        <taxon>Oppiidae</taxon>
        <taxon>Oppiella</taxon>
    </lineage>
</organism>
<dbReference type="EMBL" id="OC959736">
    <property type="protein sequence ID" value="CAD7665297.1"/>
    <property type="molecule type" value="Genomic_DNA"/>
</dbReference>
<evidence type="ECO:0000313" key="4">
    <source>
        <dbReference type="Proteomes" id="UP000728032"/>
    </source>
</evidence>